<name>A0AAE0KNA5_9CHLO</name>
<reference evidence="1 2" key="1">
    <citation type="journal article" date="2015" name="Genome Biol. Evol.">
        <title>Comparative Genomics of a Bacterivorous Green Alga Reveals Evolutionary Causalities and Consequences of Phago-Mixotrophic Mode of Nutrition.</title>
        <authorList>
            <person name="Burns J.A."/>
            <person name="Paasch A."/>
            <person name="Narechania A."/>
            <person name="Kim E."/>
        </authorList>
    </citation>
    <scope>NUCLEOTIDE SEQUENCE [LARGE SCALE GENOMIC DNA]</scope>
    <source>
        <strain evidence="1 2">PLY_AMNH</strain>
    </source>
</reference>
<dbReference type="AlphaFoldDB" id="A0AAE0KNA5"/>
<accession>A0AAE0KNA5</accession>
<dbReference type="EMBL" id="LGRX02022930">
    <property type="protein sequence ID" value="KAK3255001.1"/>
    <property type="molecule type" value="Genomic_DNA"/>
</dbReference>
<proteinExistence type="predicted"/>
<keyword evidence="2" id="KW-1185">Reference proteome</keyword>
<evidence type="ECO:0000313" key="1">
    <source>
        <dbReference type="EMBL" id="KAK3255001.1"/>
    </source>
</evidence>
<comment type="caution">
    <text evidence="1">The sequence shown here is derived from an EMBL/GenBank/DDBJ whole genome shotgun (WGS) entry which is preliminary data.</text>
</comment>
<organism evidence="1 2">
    <name type="scientific">Cymbomonas tetramitiformis</name>
    <dbReference type="NCBI Taxonomy" id="36881"/>
    <lineage>
        <taxon>Eukaryota</taxon>
        <taxon>Viridiplantae</taxon>
        <taxon>Chlorophyta</taxon>
        <taxon>Pyramimonadophyceae</taxon>
        <taxon>Pyramimonadales</taxon>
        <taxon>Pyramimonadaceae</taxon>
        <taxon>Cymbomonas</taxon>
    </lineage>
</organism>
<sequence length="86" mass="10013">MIPKASSKIRDHSQLRHFEDARDLDLSNGIFREMREMIPTHLLPEMLETFPNAPFPDAEDDSRLASLMEIPKRHFSDALRYLMVSS</sequence>
<evidence type="ECO:0000313" key="2">
    <source>
        <dbReference type="Proteomes" id="UP001190700"/>
    </source>
</evidence>
<protein>
    <submittedName>
        <fullName evidence="1">Uncharacterized protein</fullName>
    </submittedName>
</protein>
<dbReference type="Proteomes" id="UP001190700">
    <property type="component" value="Unassembled WGS sequence"/>
</dbReference>
<gene>
    <name evidence="1" type="ORF">CYMTET_35804</name>
</gene>